<feature type="region of interest" description="Disordered" evidence="1">
    <location>
        <begin position="1"/>
        <end position="47"/>
    </location>
</feature>
<dbReference type="EMBL" id="DS547366">
    <property type="protein sequence ID" value="EDQ98287.1"/>
    <property type="molecule type" value="Genomic_DNA"/>
</dbReference>
<dbReference type="AlphaFoldDB" id="B0E4E6"/>
<proteinExistence type="predicted"/>
<dbReference type="HOGENOM" id="CLU_2923046_0_0_1"/>
<evidence type="ECO:0000313" key="3">
    <source>
        <dbReference type="Proteomes" id="UP000001194"/>
    </source>
</evidence>
<dbReference type="InParanoid" id="B0E4E6"/>
<dbReference type="OrthoDB" id="2666777at2759"/>
<protein>
    <submittedName>
        <fullName evidence="2">Predicted protein</fullName>
    </submittedName>
</protein>
<evidence type="ECO:0000313" key="2">
    <source>
        <dbReference type="EMBL" id="EDQ98287.1"/>
    </source>
</evidence>
<evidence type="ECO:0000256" key="1">
    <source>
        <dbReference type="SAM" id="MobiDB-lite"/>
    </source>
</evidence>
<feature type="compositionally biased region" description="Basic and acidic residues" evidence="1">
    <location>
        <begin position="1"/>
        <end position="33"/>
    </location>
</feature>
<accession>B0E4E6</accession>
<reference evidence="2 3" key="1">
    <citation type="journal article" date="2008" name="Nature">
        <title>The genome of Laccaria bicolor provides insights into mycorrhizal symbiosis.</title>
        <authorList>
            <person name="Martin F."/>
            <person name="Aerts A."/>
            <person name="Ahren D."/>
            <person name="Brun A."/>
            <person name="Danchin E.G.J."/>
            <person name="Duchaussoy F."/>
            <person name="Gibon J."/>
            <person name="Kohler A."/>
            <person name="Lindquist E."/>
            <person name="Pereda V."/>
            <person name="Salamov A."/>
            <person name="Shapiro H.J."/>
            <person name="Wuyts J."/>
            <person name="Blaudez D."/>
            <person name="Buee M."/>
            <person name="Brokstein P."/>
            <person name="Canbaeck B."/>
            <person name="Cohen D."/>
            <person name="Courty P.E."/>
            <person name="Coutinho P.M."/>
            <person name="Delaruelle C."/>
            <person name="Detter J.C."/>
            <person name="Deveau A."/>
            <person name="DiFazio S."/>
            <person name="Duplessis S."/>
            <person name="Fraissinet-Tachet L."/>
            <person name="Lucic E."/>
            <person name="Frey-Klett P."/>
            <person name="Fourrey C."/>
            <person name="Feussner I."/>
            <person name="Gay G."/>
            <person name="Grimwood J."/>
            <person name="Hoegger P.J."/>
            <person name="Jain P."/>
            <person name="Kilaru S."/>
            <person name="Labbe J."/>
            <person name="Lin Y.C."/>
            <person name="Legue V."/>
            <person name="Le Tacon F."/>
            <person name="Marmeisse R."/>
            <person name="Melayah D."/>
            <person name="Montanini B."/>
            <person name="Muratet M."/>
            <person name="Nehls U."/>
            <person name="Niculita-Hirzel H."/>
            <person name="Oudot-Le Secq M.P."/>
            <person name="Peter M."/>
            <person name="Quesneville H."/>
            <person name="Rajashekar B."/>
            <person name="Reich M."/>
            <person name="Rouhier N."/>
            <person name="Schmutz J."/>
            <person name="Yin T."/>
            <person name="Chalot M."/>
            <person name="Henrissat B."/>
            <person name="Kuees U."/>
            <person name="Lucas S."/>
            <person name="Van de Peer Y."/>
            <person name="Podila G.K."/>
            <person name="Polle A."/>
            <person name="Pukkila P.J."/>
            <person name="Richardson P.M."/>
            <person name="Rouze P."/>
            <person name="Sanders I.R."/>
            <person name="Stajich J.E."/>
            <person name="Tunlid A."/>
            <person name="Tuskan G."/>
            <person name="Grigoriev I.V."/>
        </authorList>
    </citation>
    <scope>NUCLEOTIDE SEQUENCE [LARGE SCALE GENOMIC DNA]</scope>
    <source>
        <strain evidence="3">S238N-H82 / ATCC MYA-4686</strain>
    </source>
</reference>
<gene>
    <name evidence="2" type="ORF">LACBIDRAFT_304695</name>
</gene>
<dbReference type="RefSeq" id="XP_001891064.1">
    <property type="nucleotide sequence ID" value="XM_001891029.1"/>
</dbReference>
<dbReference type="KEGG" id="lbc:LACBIDRAFT_304695"/>
<sequence>MEDVVNEIRPEPKSKSKGKKSEDSPLQPQKDENPDLCEPGLKVPNSVLNMCGDSFTAADEK</sequence>
<dbReference type="Proteomes" id="UP000001194">
    <property type="component" value="Unassembled WGS sequence"/>
</dbReference>
<dbReference type="GeneID" id="6086719"/>
<name>B0E4E6_LACBS</name>
<keyword evidence="3" id="KW-1185">Reference proteome</keyword>
<organism evidence="3">
    <name type="scientific">Laccaria bicolor (strain S238N-H82 / ATCC MYA-4686)</name>
    <name type="common">Bicoloured deceiver</name>
    <name type="synonym">Laccaria laccata var. bicolor</name>
    <dbReference type="NCBI Taxonomy" id="486041"/>
    <lineage>
        <taxon>Eukaryota</taxon>
        <taxon>Fungi</taxon>
        <taxon>Dikarya</taxon>
        <taxon>Basidiomycota</taxon>
        <taxon>Agaricomycotina</taxon>
        <taxon>Agaricomycetes</taxon>
        <taxon>Agaricomycetidae</taxon>
        <taxon>Agaricales</taxon>
        <taxon>Agaricineae</taxon>
        <taxon>Hydnangiaceae</taxon>
        <taxon>Laccaria</taxon>
    </lineage>
</organism>